<feature type="active site" description="Charge relay system" evidence="7">
    <location>
        <position position="322"/>
    </location>
</feature>
<dbReference type="GO" id="GO:0008240">
    <property type="term" value="F:tripeptidyl-peptidase activity"/>
    <property type="evidence" value="ECO:0007669"/>
    <property type="project" value="TreeGrafter"/>
</dbReference>
<evidence type="ECO:0000256" key="2">
    <source>
        <dbReference type="ARBA" id="ARBA00022723"/>
    </source>
</evidence>
<reference evidence="10 11" key="1">
    <citation type="submission" date="2019-02" db="EMBL/GenBank/DDBJ databases">
        <title>Dyella amyloliquefaciens sp. nov., isolated from forest soil.</title>
        <authorList>
            <person name="Gao Z.-H."/>
            <person name="Qiu L.-H."/>
        </authorList>
    </citation>
    <scope>NUCLEOTIDE SEQUENCE [LARGE SCALE GENOMIC DNA]</scope>
    <source>
        <strain evidence="10 11">KACC 12747</strain>
    </source>
</reference>
<feature type="binding site" evidence="7">
    <location>
        <position position="615"/>
    </location>
    <ligand>
        <name>Ca(2+)</name>
        <dbReference type="ChEBI" id="CHEBI:29108"/>
    </ligand>
</feature>
<organism evidence="10 11">
    <name type="scientific">Dyella soli</name>
    <dbReference type="NCBI Taxonomy" id="522319"/>
    <lineage>
        <taxon>Bacteria</taxon>
        <taxon>Pseudomonadati</taxon>
        <taxon>Pseudomonadota</taxon>
        <taxon>Gammaproteobacteria</taxon>
        <taxon>Lysobacterales</taxon>
        <taxon>Rhodanobacteraceae</taxon>
        <taxon>Dyella</taxon>
    </lineage>
</organism>
<dbReference type="EMBL" id="SJTG01000004">
    <property type="protein sequence ID" value="TCI07661.1"/>
    <property type="molecule type" value="Genomic_DNA"/>
</dbReference>
<evidence type="ECO:0000256" key="7">
    <source>
        <dbReference type="PROSITE-ProRule" id="PRU01032"/>
    </source>
</evidence>
<evidence type="ECO:0000313" key="11">
    <source>
        <dbReference type="Proteomes" id="UP000291822"/>
    </source>
</evidence>
<gene>
    <name evidence="10" type="ORF">EZM97_23535</name>
</gene>
<dbReference type="GO" id="GO:0006508">
    <property type="term" value="P:proteolysis"/>
    <property type="evidence" value="ECO:0007669"/>
    <property type="project" value="UniProtKB-KW"/>
</dbReference>
<keyword evidence="1 7" id="KW-0645">Protease</keyword>
<protein>
    <submittedName>
        <fullName evidence="10">Peptidase S53</fullName>
    </submittedName>
</protein>
<dbReference type="Proteomes" id="UP000291822">
    <property type="component" value="Unassembled WGS sequence"/>
</dbReference>
<dbReference type="AlphaFoldDB" id="A0A4R0YMG4"/>
<dbReference type="Pfam" id="PF09286">
    <property type="entry name" value="Pro-kuma_activ"/>
    <property type="match status" value="1"/>
</dbReference>
<feature type="binding site" evidence="7">
    <location>
        <position position="617"/>
    </location>
    <ligand>
        <name>Ca(2+)</name>
        <dbReference type="ChEBI" id="CHEBI:29108"/>
    </ligand>
</feature>
<dbReference type="SMART" id="SM00944">
    <property type="entry name" value="Pro-kuma_activ"/>
    <property type="match status" value="1"/>
</dbReference>
<comment type="cofactor">
    <cofactor evidence="7">
        <name>Ca(2+)</name>
        <dbReference type="ChEBI" id="CHEBI:29108"/>
    </cofactor>
    <text evidence="7">Binds 1 Ca(2+) ion per subunit.</text>
</comment>
<feature type="active site" description="Charge relay system" evidence="7">
    <location>
        <position position="318"/>
    </location>
</feature>
<dbReference type="SUPFAM" id="SSF52743">
    <property type="entry name" value="Subtilisin-like"/>
    <property type="match status" value="1"/>
</dbReference>
<name>A0A4R0YMG4_9GAMM</name>
<evidence type="ECO:0000256" key="4">
    <source>
        <dbReference type="ARBA" id="ARBA00022825"/>
    </source>
</evidence>
<feature type="chain" id="PRO_5020202265" evidence="8">
    <location>
        <begin position="34"/>
        <end position="641"/>
    </location>
</feature>
<evidence type="ECO:0000256" key="6">
    <source>
        <dbReference type="ARBA" id="ARBA00023145"/>
    </source>
</evidence>
<dbReference type="InterPro" id="IPR036852">
    <property type="entry name" value="Peptidase_S8/S53_dom_sf"/>
</dbReference>
<proteinExistence type="predicted"/>
<keyword evidence="8" id="KW-0732">Signal</keyword>
<sequence>MTNRQQLRGTRVLRKAILPAALSLAALSFQAHAAQSWVTTRTDAALIKTVAPATATSASTLSSAGGGQVWALNMHDTPALESTLVTPLEASKSVHVVLSLRLKNEGQLQQFLHDVATPGNADFQHFLTPDQFKSRFAPTDAEVQKVVAHLQQAGFTHVEVAPNNLLVSADGNALNVGAAFNATMKTFQYRGRQHFANDVPAMVPQELGGIVGSVLGLQDVVVPHTMSHIGPRVDTKTQPQATASQVAHKPTDFPTIYDVGTTPTASGTKVGIITWGDMTQTIADLKTMTTADGLATVNTLVVKTGSSAYADDPNGDGEWNLDSQTITGTSGGTSQLIFYTAPNCDSSDSCLTDAAITASYNRAVTDNVAKVINVSLGEDESAAHSSGTQAADDAIFAQAAAQGQTFSIASGDAGVYQWSSDPLEGAPGYVENSRGTVKITLTHYSVSEPATSPNVVAVGGTTLSTSGTVWSGETVWNEGLATIDPGYDSNKRLWATGGGVSLYETAPAWQTAALGSSITKRVLPDVAFDAAQSTGAIIYIDGVQYQIGGTSLASPIFVGFWSRIESAHANAYGLPTNNMYTNFKAHGTTALHDITSGYNGIVSGGKTYGYSAATGWDYTTGWGSFDVSAFNTFVGTYFSTP</sequence>
<feature type="signal peptide" evidence="8">
    <location>
        <begin position="1"/>
        <end position="33"/>
    </location>
</feature>
<feature type="active site" description="Charge relay system" evidence="7">
    <location>
        <position position="551"/>
    </location>
</feature>
<evidence type="ECO:0000256" key="5">
    <source>
        <dbReference type="ARBA" id="ARBA00022837"/>
    </source>
</evidence>
<keyword evidence="5 7" id="KW-0106">Calcium</keyword>
<dbReference type="CDD" id="cd11377">
    <property type="entry name" value="Pro-peptidase_S53"/>
    <property type="match status" value="1"/>
</dbReference>
<evidence type="ECO:0000256" key="8">
    <source>
        <dbReference type="SAM" id="SignalP"/>
    </source>
</evidence>
<evidence type="ECO:0000256" key="1">
    <source>
        <dbReference type="ARBA" id="ARBA00022670"/>
    </source>
</evidence>
<keyword evidence="4 7" id="KW-0720">Serine protease</keyword>
<dbReference type="InterPro" id="IPR015366">
    <property type="entry name" value="S53_propep"/>
</dbReference>
<dbReference type="PANTHER" id="PTHR14218">
    <property type="entry name" value="PROTEASE S8 TRIPEPTIDYL PEPTIDASE I CLN2"/>
    <property type="match status" value="1"/>
</dbReference>
<dbReference type="InterPro" id="IPR050819">
    <property type="entry name" value="Tripeptidyl-peptidase_I"/>
</dbReference>
<dbReference type="PANTHER" id="PTHR14218:SF15">
    <property type="entry name" value="TRIPEPTIDYL-PEPTIDASE 1"/>
    <property type="match status" value="1"/>
</dbReference>
<keyword evidence="2 7" id="KW-0479">Metal-binding</keyword>
<comment type="caution">
    <text evidence="10">The sequence shown here is derived from an EMBL/GenBank/DDBJ whole genome shotgun (WGS) entry which is preliminary data.</text>
</comment>
<keyword evidence="6" id="KW-0865">Zymogen</keyword>
<dbReference type="InterPro" id="IPR030400">
    <property type="entry name" value="Sedolisin_dom"/>
</dbReference>
<feature type="binding site" evidence="7">
    <location>
        <position position="593"/>
    </location>
    <ligand>
        <name>Ca(2+)</name>
        <dbReference type="ChEBI" id="CHEBI:29108"/>
    </ligand>
</feature>
<dbReference type="CDD" id="cd04056">
    <property type="entry name" value="Peptidases_S53"/>
    <property type="match status" value="1"/>
</dbReference>
<feature type="domain" description="Peptidase S53" evidence="9">
    <location>
        <begin position="247"/>
        <end position="637"/>
    </location>
</feature>
<feature type="binding site" evidence="7">
    <location>
        <position position="594"/>
    </location>
    <ligand>
        <name>Ca(2+)</name>
        <dbReference type="ChEBI" id="CHEBI:29108"/>
    </ligand>
</feature>
<dbReference type="PROSITE" id="PS51695">
    <property type="entry name" value="SEDOLISIN"/>
    <property type="match status" value="1"/>
</dbReference>
<dbReference type="Gene3D" id="3.40.50.200">
    <property type="entry name" value="Peptidase S8/S53 domain"/>
    <property type="match status" value="1"/>
</dbReference>
<dbReference type="RefSeq" id="WP_131152397.1">
    <property type="nucleotide sequence ID" value="NZ_SJTG01000004.1"/>
</dbReference>
<evidence type="ECO:0000259" key="9">
    <source>
        <dbReference type="PROSITE" id="PS51695"/>
    </source>
</evidence>
<dbReference type="SUPFAM" id="SSF54897">
    <property type="entry name" value="Protease propeptides/inhibitors"/>
    <property type="match status" value="1"/>
</dbReference>
<accession>A0A4R0YMG4</accession>
<evidence type="ECO:0000256" key="3">
    <source>
        <dbReference type="ARBA" id="ARBA00022801"/>
    </source>
</evidence>
<dbReference type="GO" id="GO:0046872">
    <property type="term" value="F:metal ion binding"/>
    <property type="evidence" value="ECO:0007669"/>
    <property type="project" value="UniProtKB-UniRule"/>
</dbReference>
<keyword evidence="11" id="KW-1185">Reference proteome</keyword>
<dbReference type="GO" id="GO:0004252">
    <property type="term" value="F:serine-type endopeptidase activity"/>
    <property type="evidence" value="ECO:0007669"/>
    <property type="project" value="UniProtKB-UniRule"/>
</dbReference>
<keyword evidence="3 7" id="KW-0378">Hydrolase</keyword>
<evidence type="ECO:0000313" key="10">
    <source>
        <dbReference type="EMBL" id="TCI07661.1"/>
    </source>
</evidence>